<evidence type="ECO:0000313" key="2">
    <source>
        <dbReference type="Proteomes" id="UP000586947"/>
    </source>
</evidence>
<gene>
    <name evidence="1" type="ORF">HNR20_005592</name>
</gene>
<dbReference type="EMBL" id="JACHDP010000001">
    <property type="protein sequence ID" value="MBB5481087.1"/>
    <property type="molecule type" value="Genomic_DNA"/>
</dbReference>
<proteinExistence type="predicted"/>
<reference evidence="1 2" key="1">
    <citation type="submission" date="2020-08" db="EMBL/GenBank/DDBJ databases">
        <title>Sequencing the genomes of 1000 actinobacteria strains.</title>
        <authorList>
            <person name="Klenk H.-P."/>
        </authorList>
    </citation>
    <scope>NUCLEOTIDE SEQUENCE [LARGE SCALE GENOMIC DNA]</scope>
    <source>
        <strain evidence="1 2">DSM 103125</strain>
    </source>
</reference>
<protein>
    <submittedName>
        <fullName evidence="1">Uncharacterized protein</fullName>
    </submittedName>
</protein>
<evidence type="ECO:0000313" key="1">
    <source>
        <dbReference type="EMBL" id="MBB5481087.1"/>
    </source>
</evidence>
<dbReference type="AlphaFoldDB" id="A0A840VWU7"/>
<accession>A0A840VWU7</accession>
<organism evidence="1 2">
    <name type="scientific">Micromonospora parathelypteridis</name>
    <dbReference type="NCBI Taxonomy" id="1839617"/>
    <lineage>
        <taxon>Bacteria</taxon>
        <taxon>Bacillati</taxon>
        <taxon>Actinomycetota</taxon>
        <taxon>Actinomycetes</taxon>
        <taxon>Micromonosporales</taxon>
        <taxon>Micromonosporaceae</taxon>
        <taxon>Micromonospora</taxon>
    </lineage>
</organism>
<name>A0A840VWU7_9ACTN</name>
<dbReference type="Proteomes" id="UP000586947">
    <property type="component" value="Unassembled WGS sequence"/>
</dbReference>
<comment type="caution">
    <text evidence="1">The sequence shown here is derived from an EMBL/GenBank/DDBJ whole genome shotgun (WGS) entry which is preliminary data.</text>
</comment>
<sequence>MIRETGRPFPAILHFLSRHKEHYAHIGDRNCKIGADGAFLMGNAWTEVAA</sequence>
<keyword evidence="2" id="KW-1185">Reference proteome</keyword>